<protein>
    <submittedName>
        <fullName evidence="2">Uncharacterized protein</fullName>
    </submittedName>
</protein>
<dbReference type="EMBL" id="CP007726">
    <property type="protein sequence ID" value="AJE18965.1"/>
    <property type="molecule type" value="Genomic_DNA"/>
</dbReference>
<dbReference type="EMBL" id="ADBF01000227">
    <property type="protein sequence ID" value="EFE49087.1"/>
    <property type="molecule type" value="Genomic_DNA"/>
</dbReference>
<organism evidence="2 3">
    <name type="scientific">Neisseria elongata subsp. glycolytica ATCC 29315</name>
    <dbReference type="NCBI Taxonomy" id="546263"/>
    <lineage>
        <taxon>Bacteria</taxon>
        <taxon>Pseudomonadati</taxon>
        <taxon>Pseudomonadota</taxon>
        <taxon>Betaproteobacteria</taxon>
        <taxon>Neisseriales</taxon>
        <taxon>Neisseriaceae</taxon>
        <taxon>Neisseria</taxon>
    </lineage>
</organism>
<sequence>MFQTAFMVCNIMKTYKISPNYLRFFLDISTIYQAYGYEGCDSEYTELCSLNFANRNSVRRRVNGYLRPLFQEYSPARQLRIKESFRYGLNFWSDETLRRCADDWLDGTNATPVRQRCREIWNDLFDGEYSGIDDATAYETIETESNDPFNNWNGKKPVG</sequence>
<proteinExistence type="predicted"/>
<reference evidence="2 3" key="1">
    <citation type="submission" date="2010-02" db="EMBL/GenBank/DDBJ databases">
        <authorList>
            <person name="Weinstock G."/>
            <person name="Sodergren E."/>
            <person name="Clifton S."/>
            <person name="Fulton L."/>
            <person name="Fulton B."/>
            <person name="Courtney L."/>
            <person name="Fronick C."/>
            <person name="Harrison M."/>
            <person name="Strong C."/>
            <person name="Farmer C."/>
            <person name="Delahaunty K."/>
            <person name="Markovic C."/>
            <person name="Hall O."/>
            <person name="Minx P."/>
            <person name="Tomlinson C."/>
            <person name="Mitreva M."/>
            <person name="Nelson J."/>
            <person name="Hou S."/>
            <person name="Wollam A."/>
            <person name="Pepin K.H."/>
            <person name="Johnson M."/>
            <person name="Bhonagiri V."/>
            <person name="Zhang X."/>
            <person name="Suruliraj S."/>
            <person name="Warren W."/>
            <person name="Chinwalla A."/>
            <person name="Mardis E.R."/>
            <person name="Wilson R.K."/>
        </authorList>
    </citation>
    <scope>NUCLEOTIDE SEQUENCE [LARGE SCALE GENOMIC DNA]</scope>
    <source>
        <strain evidence="2 3">ATCC 29315</strain>
    </source>
</reference>
<dbReference type="STRING" id="546263.NELON_08720"/>
<dbReference type="Proteomes" id="UP000031392">
    <property type="component" value="Chromosome"/>
</dbReference>
<dbReference type="PATRIC" id="fig|546263.7.peg.1875"/>
<accession>D4DSQ3</accession>
<gene>
    <name evidence="2" type="ORF">NEIELOOT_02098</name>
    <name evidence="1" type="ORF">NELON_08720</name>
</gene>
<reference evidence="4" key="2">
    <citation type="submission" date="2014-05" db="EMBL/GenBank/DDBJ databases">
        <title>Complete Genome sequence of Neisseria elongata subsp. glycolytica.</title>
        <authorList>
            <person name="Veyrier F.J."/>
            <person name="Taha M.-K."/>
        </authorList>
    </citation>
    <scope>NUCLEOTIDE SEQUENCE [LARGE SCALE GENOMIC DNA]</scope>
    <source>
        <strain evidence="4">ATCC 29315</strain>
    </source>
</reference>
<evidence type="ECO:0000313" key="2">
    <source>
        <dbReference type="EMBL" id="EFE49087.1"/>
    </source>
</evidence>
<reference evidence="1 4" key="3">
    <citation type="journal article" date="2015" name="PLoS Genet.">
        <title>Common Cell Shape Evolution of Two Nasopharyngeal Pathogens.</title>
        <authorList>
            <person name="Veyrier F.J."/>
            <person name="Biais N."/>
            <person name="Morales P."/>
            <person name="Belkacem N."/>
            <person name="Guilhen C."/>
            <person name="Ranjeva S."/>
            <person name="Sismeiro O."/>
            <person name="Pehau-Arnaudet G."/>
            <person name="Rocha E.P."/>
            <person name="Werts C."/>
            <person name="Taha M.K."/>
            <person name="Boneca I.G."/>
        </authorList>
    </citation>
    <scope>NUCLEOTIDE SEQUENCE [LARGE SCALE GENOMIC DNA]</scope>
    <source>
        <strain evidence="1 4">ATCC 29315</strain>
    </source>
</reference>
<evidence type="ECO:0000313" key="4">
    <source>
        <dbReference type="Proteomes" id="UP000031392"/>
    </source>
</evidence>
<evidence type="ECO:0000313" key="1">
    <source>
        <dbReference type="EMBL" id="AJE18965.1"/>
    </source>
</evidence>
<evidence type="ECO:0000313" key="3">
    <source>
        <dbReference type="Proteomes" id="UP000005536"/>
    </source>
</evidence>
<dbReference type="HOGENOM" id="CLU_155802_0_0_4"/>
<dbReference type="Proteomes" id="UP000005536">
    <property type="component" value="Unassembled WGS sequence"/>
</dbReference>
<keyword evidence="4" id="KW-1185">Reference proteome</keyword>
<dbReference type="AlphaFoldDB" id="D4DSQ3"/>
<dbReference type="KEGG" id="nel:NELON_08720"/>
<name>D4DSQ3_NEIEG</name>